<proteinExistence type="predicted"/>
<dbReference type="EMBL" id="JAELUR010000004">
    <property type="protein sequence ID" value="KAG7433127.1"/>
    <property type="molecule type" value="Genomic_DNA"/>
</dbReference>
<accession>A0A8J5Q399</accession>
<comment type="caution">
    <text evidence="1">The sequence shown here is derived from an EMBL/GenBank/DDBJ whole genome shotgun (WGS) entry which is preliminary data.</text>
</comment>
<dbReference type="AlphaFoldDB" id="A0A8J5Q399"/>
<dbReference type="Proteomes" id="UP000693942">
    <property type="component" value="Unassembled WGS sequence"/>
</dbReference>
<evidence type="ECO:0000313" key="2">
    <source>
        <dbReference type="Proteomes" id="UP000693942"/>
    </source>
</evidence>
<sequence>MRGWSLGKDRLYVGQPFGKSSNQDIRINKNIHHNYLNLTIIACGPLRLVQSTISFNTRAWALSQTYHSNLFDITP</sequence>
<evidence type="ECO:0000313" key="1">
    <source>
        <dbReference type="EMBL" id="KAG7433127.1"/>
    </source>
</evidence>
<name>A0A8J5Q399_FUSOX</name>
<protein>
    <submittedName>
        <fullName evidence="1">Uncharacterized protein</fullName>
    </submittedName>
</protein>
<organism evidence="1 2">
    <name type="scientific">Fusarium oxysporum f. sp. raphani</name>
    <dbReference type="NCBI Taxonomy" id="96318"/>
    <lineage>
        <taxon>Eukaryota</taxon>
        <taxon>Fungi</taxon>
        <taxon>Dikarya</taxon>
        <taxon>Ascomycota</taxon>
        <taxon>Pezizomycotina</taxon>
        <taxon>Sordariomycetes</taxon>
        <taxon>Hypocreomycetidae</taxon>
        <taxon>Hypocreales</taxon>
        <taxon>Nectriaceae</taxon>
        <taxon>Fusarium</taxon>
        <taxon>Fusarium oxysporum species complex</taxon>
    </lineage>
</organism>
<gene>
    <name evidence="1" type="ORF">Forpi1262_v006407</name>
</gene>
<reference evidence="1" key="1">
    <citation type="submission" date="2021-04" db="EMBL/GenBank/DDBJ databases">
        <title>First draft genome resource for Brassicaceae pathogens Fusarium oxysporum f. sp. raphani and Fusarium oxysporum f. sp. rapae.</title>
        <authorList>
            <person name="Asai S."/>
        </authorList>
    </citation>
    <scope>NUCLEOTIDE SEQUENCE</scope>
    <source>
        <strain evidence="1">Tf1262</strain>
    </source>
</reference>